<dbReference type="Pfam" id="PF05166">
    <property type="entry name" value="YcgL"/>
    <property type="match status" value="1"/>
</dbReference>
<keyword evidence="4" id="KW-1185">Reference proteome</keyword>
<dbReference type="InterPro" id="IPR027354">
    <property type="entry name" value="YcgL_dom"/>
</dbReference>
<dbReference type="PANTHER" id="PTHR38109:SF1">
    <property type="entry name" value="PROTEIN YCGL"/>
    <property type="match status" value="1"/>
</dbReference>
<organism evidence="3 4">
    <name type="scientific">Pseudaeromonas paramecii</name>
    <dbReference type="NCBI Taxonomy" id="2138166"/>
    <lineage>
        <taxon>Bacteria</taxon>
        <taxon>Pseudomonadati</taxon>
        <taxon>Pseudomonadota</taxon>
        <taxon>Gammaproteobacteria</taxon>
        <taxon>Aeromonadales</taxon>
        <taxon>Aeromonadaceae</taxon>
        <taxon>Pseudaeromonas</taxon>
    </lineage>
</organism>
<reference evidence="4" key="1">
    <citation type="journal article" date="2019" name="Int. J. Syst. Evol. Microbiol.">
        <title>The Global Catalogue of Microorganisms (GCM) 10K type strain sequencing project: providing services to taxonomists for standard genome sequencing and annotation.</title>
        <authorList>
            <consortium name="The Broad Institute Genomics Platform"/>
            <consortium name="The Broad Institute Genome Sequencing Center for Infectious Disease"/>
            <person name="Wu L."/>
            <person name="Ma J."/>
        </authorList>
    </citation>
    <scope>NUCLEOTIDE SEQUENCE [LARGE SCALE GENOMIC DNA]</scope>
    <source>
        <strain evidence="4">JCM 32226</strain>
    </source>
</reference>
<dbReference type="RefSeq" id="WP_345009127.1">
    <property type="nucleotide sequence ID" value="NZ_BAABFC010000001.1"/>
</dbReference>
<dbReference type="Gene3D" id="3.10.510.20">
    <property type="entry name" value="YcgL domain"/>
    <property type="match status" value="1"/>
</dbReference>
<sequence length="95" mass="10818">MICAVYKSRKKEQTYLYVERRDDFSRVPAELMTLFGSPQFVMLLPLAKHAKLPGVDPQALADALAKQGFFLQLPPPAESLLVQHRRTLNLEPHTK</sequence>
<gene>
    <name evidence="3" type="ORF">GCM10023095_01830</name>
</gene>
<evidence type="ECO:0000259" key="2">
    <source>
        <dbReference type="PROSITE" id="PS51648"/>
    </source>
</evidence>
<dbReference type="InterPro" id="IPR038068">
    <property type="entry name" value="YcgL-like_sf"/>
</dbReference>
<name>A0ABP8PUS9_9GAMM</name>
<dbReference type="EMBL" id="BAABFC010000001">
    <property type="protein sequence ID" value="GAA4492777.1"/>
    <property type="molecule type" value="Genomic_DNA"/>
</dbReference>
<accession>A0ABP8PUS9</accession>
<dbReference type="SUPFAM" id="SSF160191">
    <property type="entry name" value="YcgL-like"/>
    <property type="match status" value="1"/>
</dbReference>
<evidence type="ECO:0000313" key="3">
    <source>
        <dbReference type="EMBL" id="GAA4492777.1"/>
    </source>
</evidence>
<protein>
    <recommendedName>
        <fullName evidence="1">YcgL domain-containing protein GCM10023095_01830</fullName>
    </recommendedName>
</protein>
<comment type="caution">
    <text evidence="3">The sequence shown here is derived from an EMBL/GenBank/DDBJ whole genome shotgun (WGS) entry which is preliminary data.</text>
</comment>
<dbReference type="PANTHER" id="PTHR38109">
    <property type="entry name" value="PROTEIN YCGL"/>
    <property type="match status" value="1"/>
</dbReference>
<dbReference type="PROSITE" id="PS51648">
    <property type="entry name" value="YCGL"/>
    <property type="match status" value="1"/>
</dbReference>
<dbReference type="Proteomes" id="UP001501321">
    <property type="component" value="Unassembled WGS sequence"/>
</dbReference>
<proteinExistence type="inferred from homology"/>
<dbReference type="HAMAP" id="MF_01866">
    <property type="entry name" value="UPF0745"/>
    <property type="match status" value="1"/>
</dbReference>
<evidence type="ECO:0000256" key="1">
    <source>
        <dbReference type="HAMAP-Rule" id="MF_01866"/>
    </source>
</evidence>
<feature type="domain" description="YcgL" evidence="2">
    <location>
        <begin position="1"/>
        <end position="85"/>
    </location>
</feature>
<evidence type="ECO:0000313" key="4">
    <source>
        <dbReference type="Proteomes" id="UP001501321"/>
    </source>
</evidence>